<protein>
    <submittedName>
        <fullName evidence="3">Flavin reductase (DIM6/NTAB) family NADH-FMN oxidoreductase RutF</fullName>
    </submittedName>
</protein>
<sequence>MTIHSEHPFLEPEANRDPVRRLRGRLEAPVTLWTSGDEKARAGLTVSSIMVAAGPEGRIIGLIDPDSDLMDQLQETGRGVVQLLHHEHHQLADVFAGQVPAPGGQFAQASWTTSEWGPVLDSVTSWAGVRLESVEERGWSNLVTVVLEHAVIGEESDPLIHRRGRYVHPPRPSQ</sequence>
<dbReference type="SUPFAM" id="SSF50475">
    <property type="entry name" value="FMN-binding split barrel"/>
    <property type="match status" value="1"/>
</dbReference>
<dbReference type="GO" id="GO:0042602">
    <property type="term" value="F:riboflavin reductase (NADPH) activity"/>
    <property type="evidence" value="ECO:0007669"/>
    <property type="project" value="TreeGrafter"/>
</dbReference>
<accession>A0A7Y9UPY2</accession>
<dbReference type="Gene3D" id="2.30.110.10">
    <property type="entry name" value="Electron Transport, Fmn-binding Protein, Chain A"/>
    <property type="match status" value="1"/>
</dbReference>
<dbReference type="AlphaFoldDB" id="A0A7Y9UPY2"/>
<proteinExistence type="predicted"/>
<evidence type="ECO:0000313" key="4">
    <source>
        <dbReference type="Proteomes" id="UP000540656"/>
    </source>
</evidence>
<dbReference type="InterPro" id="IPR002563">
    <property type="entry name" value="Flavin_Rdtase-like_dom"/>
</dbReference>
<gene>
    <name evidence="3" type="ORF">BJ980_000939</name>
</gene>
<evidence type="ECO:0000256" key="1">
    <source>
        <dbReference type="ARBA" id="ARBA00023002"/>
    </source>
</evidence>
<organism evidence="3 4">
    <name type="scientific">Nocardioides daedukensis</name>
    <dbReference type="NCBI Taxonomy" id="634462"/>
    <lineage>
        <taxon>Bacteria</taxon>
        <taxon>Bacillati</taxon>
        <taxon>Actinomycetota</taxon>
        <taxon>Actinomycetes</taxon>
        <taxon>Propionibacteriales</taxon>
        <taxon>Nocardioidaceae</taxon>
        <taxon>Nocardioides</taxon>
    </lineage>
</organism>
<dbReference type="InterPro" id="IPR012349">
    <property type="entry name" value="Split_barrel_FMN-bd"/>
</dbReference>
<keyword evidence="4" id="KW-1185">Reference proteome</keyword>
<dbReference type="Pfam" id="PF01613">
    <property type="entry name" value="Flavin_Reduct"/>
    <property type="match status" value="1"/>
</dbReference>
<comment type="caution">
    <text evidence="3">The sequence shown here is derived from an EMBL/GenBank/DDBJ whole genome shotgun (WGS) entry which is preliminary data.</text>
</comment>
<dbReference type="PANTHER" id="PTHR30466:SF1">
    <property type="entry name" value="FMN REDUCTASE (NADH) RUTF"/>
    <property type="match status" value="1"/>
</dbReference>
<dbReference type="Proteomes" id="UP000540656">
    <property type="component" value="Unassembled WGS sequence"/>
</dbReference>
<dbReference type="InterPro" id="IPR050268">
    <property type="entry name" value="NADH-dep_flavin_reductase"/>
</dbReference>
<dbReference type="PANTHER" id="PTHR30466">
    <property type="entry name" value="FLAVIN REDUCTASE"/>
    <property type="match status" value="1"/>
</dbReference>
<dbReference type="SMART" id="SM00903">
    <property type="entry name" value="Flavin_Reduct"/>
    <property type="match status" value="1"/>
</dbReference>
<feature type="domain" description="Flavin reductase like" evidence="2">
    <location>
        <begin position="23"/>
        <end position="168"/>
    </location>
</feature>
<name>A0A7Y9UPY2_9ACTN</name>
<evidence type="ECO:0000259" key="2">
    <source>
        <dbReference type="SMART" id="SM00903"/>
    </source>
</evidence>
<dbReference type="RefSeq" id="WP_179501220.1">
    <property type="nucleotide sequence ID" value="NZ_JACCAA010000001.1"/>
</dbReference>
<evidence type="ECO:0000313" key="3">
    <source>
        <dbReference type="EMBL" id="NYG58016.1"/>
    </source>
</evidence>
<dbReference type="EMBL" id="JACCAA010000001">
    <property type="protein sequence ID" value="NYG58016.1"/>
    <property type="molecule type" value="Genomic_DNA"/>
</dbReference>
<dbReference type="GO" id="GO:0010181">
    <property type="term" value="F:FMN binding"/>
    <property type="evidence" value="ECO:0007669"/>
    <property type="project" value="InterPro"/>
</dbReference>
<reference evidence="3 4" key="1">
    <citation type="submission" date="2020-07" db="EMBL/GenBank/DDBJ databases">
        <title>Sequencing the genomes of 1000 actinobacteria strains.</title>
        <authorList>
            <person name="Klenk H.-P."/>
        </authorList>
    </citation>
    <scope>NUCLEOTIDE SEQUENCE [LARGE SCALE GENOMIC DNA]</scope>
    <source>
        <strain evidence="3 4">DSM 23819</strain>
    </source>
</reference>
<keyword evidence="1" id="KW-0560">Oxidoreductase</keyword>